<evidence type="ECO:0000259" key="2">
    <source>
        <dbReference type="Pfam" id="PF08241"/>
    </source>
</evidence>
<dbReference type="GO" id="GO:0008757">
    <property type="term" value="F:S-adenosylmethionine-dependent methyltransferase activity"/>
    <property type="evidence" value="ECO:0007669"/>
    <property type="project" value="InterPro"/>
</dbReference>
<dbReference type="Gene3D" id="3.40.50.150">
    <property type="entry name" value="Vaccinia Virus protein VP39"/>
    <property type="match status" value="1"/>
</dbReference>
<dbReference type="InterPro" id="IPR029063">
    <property type="entry name" value="SAM-dependent_MTases_sf"/>
</dbReference>
<name>A0A433C4G2_9FUNG</name>
<dbReference type="AlphaFoldDB" id="A0A433C4G2"/>
<dbReference type="SUPFAM" id="SSF53335">
    <property type="entry name" value="S-adenosyl-L-methionine-dependent methyltransferases"/>
    <property type="match status" value="1"/>
</dbReference>
<protein>
    <recommendedName>
        <fullName evidence="2">Methyltransferase type 11 domain-containing protein</fullName>
    </recommendedName>
</protein>
<dbReference type="PANTHER" id="PTHR43591">
    <property type="entry name" value="METHYLTRANSFERASE"/>
    <property type="match status" value="1"/>
</dbReference>
<feature type="domain" description="Methyltransferase type 11" evidence="2">
    <location>
        <begin position="134"/>
        <end position="186"/>
    </location>
</feature>
<feature type="region of interest" description="Disordered" evidence="1">
    <location>
        <begin position="1"/>
        <end position="32"/>
    </location>
</feature>
<dbReference type="InterPro" id="IPR013216">
    <property type="entry name" value="Methyltransf_11"/>
</dbReference>
<evidence type="ECO:0000313" key="4">
    <source>
        <dbReference type="Proteomes" id="UP000268093"/>
    </source>
</evidence>
<feature type="compositionally biased region" description="Basic and acidic residues" evidence="1">
    <location>
        <begin position="1"/>
        <end position="13"/>
    </location>
</feature>
<dbReference type="EMBL" id="RBNI01013358">
    <property type="protein sequence ID" value="RUP33411.1"/>
    <property type="molecule type" value="Genomic_DNA"/>
</dbReference>
<dbReference type="Pfam" id="PF08241">
    <property type="entry name" value="Methyltransf_11"/>
    <property type="match status" value="1"/>
</dbReference>
<evidence type="ECO:0000313" key="3">
    <source>
        <dbReference type="EMBL" id="RUP33411.1"/>
    </source>
</evidence>
<gene>
    <name evidence="3" type="ORF">BC936DRAFT_138558</name>
</gene>
<dbReference type="OrthoDB" id="2013972at2759"/>
<keyword evidence="4" id="KW-1185">Reference proteome</keyword>
<reference evidence="3 4" key="1">
    <citation type="journal article" date="2018" name="New Phytol.">
        <title>Phylogenomics of Endogonaceae and evolution of mycorrhizas within Mucoromycota.</title>
        <authorList>
            <person name="Chang Y."/>
            <person name="Desiro A."/>
            <person name="Na H."/>
            <person name="Sandor L."/>
            <person name="Lipzen A."/>
            <person name="Clum A."/>
            <person name="Barry K."/>
            <person name="Grigoriev I.V."/>
            <person name="Martin F.M."/>
            <person name="Stajich J.E."/>
            <person name="Smith M.E."/>
            <person name="Bonito G."/>
            <person name="Spatafora J.W."/>
        </authorList>
    </citation>
    <scope>NUCLEOTIDE SEQUENCE [LARGE SCALE GENOMIC DNA]</scope>
    <source>
        <strain evidence="3 4">GMNB39</strain>
    </source>
</reference>
<feature type="compositionally biased region" description="Low complexity" evidence="1">
    <location>
        <begin position="17"/>
        <end position="28"/>
    </location>
</feature>
<organism evidence="3 4">
    <name type="scientific">Jimgerdemannia flammicorona</name>
    <dbReference type="NCBI Taxonomy" id="994334"/>
    <lineage>
        <taxon>Eukaryota</taxon>
        <taxon>Fungi</taxon>
        <taxon>Fungi incertae sedis</taxon>
        <taxon>Mucoromycota</taxon>
        <taxon>Mucoromycotina</taxon>
        <taxon>Endogonomycetes</taxon>
        <taxon>Endogonales</taxon>
        <taxon>Endogonaceae</taxon>
        <taxon>Jimgerdemannia</taxon>
    </lineage>
</organism>
<evidence type="ECO:0000256" key="1">
    <source>
        <dbReference type="SAM" id="MobiDB-lite"/>
    </source>
</evidence>
<comment type="caution">
    <text evidence="3">The sequence shown here is derived from an EMBL/GenBank/DDBJ whole genome shotgun (WGS) entry which is preliminary data.</text>
</comment>
<accession>A0A433C4G2</accession>
<proteinExistence type="predicted"/>
<dbReference type="Proteomes" id="UP000268093">
    <property type="component" value="Unassembled WGS sequence"/>
</dbReference>
<dbReference type="CDD" id="cd02440">
    <property type="entry name" value="AdoMet_MTases"/>
    <property type="match status" value="1"/>
</dbReference>
<sequence>MSIHKERFNESLKEVNSPSSQTSSGTTSDLPDNYKIINGSDRDYVIPGDSEEITRMEMFHYTNFNAPVEDMLDQGGIILDLWGRTVDYGALIALLHLTPSFAKPSEMAKSYPKSSFVGIDKEDSFPASEIPRNCIFQIADLLKGLPFKDNTFDYVYSRGMFSYFSIVEWQQVVEELRRVTKPGGYVELVEFRPLLNRLGPYSSKLQNAFVTFIQARGGDVHNIPEKLGDYLAGFDDLTTDYVSTPIGWRGRIGHLNLQNMEFTYMALKLPLCKFMGWTEEEYDVIKQNALTEPSEHKTWGNIFYAFGMKLLD</sequence>